<evidence type="ECO:0000313" key="2">
    <source>
        <dbReference type="EMBL" id="SFD69192.1"/>
    </source>
</evidence>
<evidence type="ECO:0000313" key="3">
    <source>
        <dbReference type="Proteomes" id="UP000198716"/>
    </source>
</evidence>
<dbReference type="AlphaFoldDB" id="A0A1I1UEB6"/>
<feature type="compositionally biased region" description="Basic and acidic residues" evidence="1">
    <location>
        <begin position="127"/>
        <end position="140"/>
    </location>
</feature>
<sequence length="179" mass="18732">MMTIETGNSSANLIFPCDAFTPNEYSACTKRVIRTGTGTGTGTRLRTGVRISGREGVRISGHAGVRISGRSGVRISGRAGVRISSLGGVRISGHQRGVRISGSHDSRRADSGAGVRISGNTGTGGTNERRPATPRCNERRRGGRQPVTPVGDTPRPGQSRGAHRDGPSIENDGPPHRSV</sequence>
<gene>
    <name evidence="2" type="ORF">SAMN04487819_102131</name>
</gene>
<proteinExistence type="predicted"/>
<feature type="region of interest" description="Disordered" evidence="1">
    <location>
        <begin position="94"/>
        <end position="179"/>
    </location>
</feature>
<dbReference type="EMBL" id="FOMZ01000002">
    <property type="protein sequence ID" value="SFD69192.1"/>
    <property type="molecule type" value="Genomic_DNA"/>
</dbReference>
<keyword evidence="3" id="KW-1185">Reference proteome</keyword>
<organism evidence="2 3">
    <name type="scientific">Actinopolyspora alba</name>
    <dbReference type="NCBI Taxonomy" id="673379"/>
    <lineage>
        <taxon>Bacteria</taxon>
        <taxon>Bacillati</taxon>
        <taxon>Actinomycetota</taxon>
        <taxon>Actinomycetes</taxon>
        <taxon>Actinopolysporales</taxon>
        <taxon>Actinopolysporaceae</taxon>
        <taxon>Actinopolyspora</taxon>
        <taxon>Actinopolyspora alba group</taxon>
    </lineage>
</organism>
<dbReference type="Proteomes" id="UP000198716">
    <property type="component" value="Unassembled WGS sequence"/>
</dbReference>
<name>A0A1I1UEB6_9ACTN</name>
<accession>A0A1I1UEB6</accession>
<reference evidence="3" key="1">
    <citation type="submission" date="2016-10" db="EMBL/GenBank/DDBJ databases">
        <authorList>
            <person name="Varghese N."/>
            <person name="Submissions S."/>
        </authorList>
    </citation>
    <scope>NUCLEOTIDE SEQUENCE [LARGE SCALE GENOMIC DNA]</scope>
    <source>
        <strain evidence="3">DSM 45004</strain>
    </source>
</reference>
<protein>
    <submittedName>
        <fullName evidence="2">Uncharacterized protein</fullName>
    </submittedName>
</protein>
<evidence type="ECO:0000256" key="1">
    <source>
        <dbReference type="SAM" id="MobiDB-lite"/>
    </source>
</evidence>